<dbReference type="RefSeq" id="WP_202626873.1">
    <property type="nucleotide sequence ID" value="NZ_BLJN01000004.1"/>
</dbReference>
<evidence type="ECO:0000313" key="1">
    <source>
        <dbReference type="EMBL" id="GFE82550.1"/>
    </source>
</evidence>
<gene>
    <name evidence="1" type="ORF">GCM10011487_45500</name>
</gene>
<evidence type="ECO:0000313" key="2">
    <source>
        <dbReference type="Proteomes" id="UP000445000"/>
    </source>
</evidence>
<accession>A0A829YH60</accession>
<dbReference type="Pfam" id="PF05988">
    <property type="entry name" value="DUF899"/>
    <property type="match status" value="1"/>
</dbReference>
<keyword evidence="2" id="KW-1185">Reference proteome</keyword>
<proteinExistence type="predicted"/>
<evidence type="ECO:0008006" key="3">
    <source>
        <dbReference type="Google" id="ProtNLM"/>
    </source>
</evidence>
<protein>
    <recommendedName>
        <fullName evidence="3">DUF899 domain-containing protein</fullName>
    </recommendedName>
</protein>
<organism evidence="1 2">
    <name type="scientific">Steroidobacter agaridevorans</name>
    <dbReference type="NCBI Taxonomy" id="2695856"/>
    <lineage>
        <taxon>Bacteria</taxon>
        <taxon>Pseudomonadati</taxon>
        <taxon>Pseudomonadota</taxon>
        <taxon>Gammaproteobacteria</taxon>
        <taxon>Steroidobacterales</taxon>
        <taxon>Steroidobacteraceae</taxon>
        <taxon>Steroidobacter</taxon>
    </lineage>
</organism>
<dbReference type="EMBL" id="BLJN01000004">
    <property type="protein sequence ID" value="GFE82550.1"/>
    <property type="molecule type" value="Genomic_DNA"/>
</dbReference>
<sequence>MAISFPNESTEYRTARNALLEQEIALRRQMEAVAVQRRALPAGGKVPEDYEFDGLGADGKATKIKLSALFRDDTDSLVIYNYMFPRHQGDTRAAAASGVTSQLPKTAQPCPSCTALIDQLDAAAQHFEAGGGTFAVVAKAPLDQLLGVARDRGWRHAGLLSSAGCPNFRRDYRGEDEEGQQVPLVLVFKRARDGAIRFFWASELMFAPPDPGQDQRAAGTLEPFWNLFDLTPGGRPDFAEELQYD</sequence>
<reference evidence="2" key="1">
    <citation type="submission" date="2020-01" db="EMBL/GenBank/DDBJ databases">
        <title>'Steroidobacter agaridevorans' sp. nov., agar-degrading bacteria isolated from rhizosphere soils.</title>
        <authorList>
            <person name="Ikenaga M."/>
            <person name="Kataoka M."/>
            <person name="Murouchi A."/>
            <person name="Katsuragi S."/>
            <person name="Sakai M."/>
        </authorList>
    </citation>
    <scope>NUCLEOTIDE SEQUENCE [LARGE SCALE GENOMIC DNA]</scope>
    <source>
        <strain evidence="2">YU21-B</strain>
    </source>
</reference>
<comment type="caution">
    <text evidence="1">The sequence shown here is derived from an EMBL/GenBank/DDBJ whole genome shotgun (WGS) entry which is preliminary data.</text>
</comment>
<name>A0A829YH60_9GAMM</name>
<dbReference type="AlphaFoldDB" id="A0A829YH60"/>
<dbReference type="InterPro" id="IPR010296">
    <property type="entry name" value="DUF899_thioredox"/>
</dbReference>
<dbReference type="Proteomes" id="UP000445000">
    <property type="component" value="Unassembled WGS sequence"/>
</dbReference>